<dbReference type="InterPro" id="IPR008490">
    <property type="entry name" value="Transposase_InsH_N"/>
</dbReference>
<evidence type="ECO:0000313" key="2">
    <source>
        <dbReference type="EMBL" id="ACA58968.1"/>
    </source>
</evidence>
<evidence type="ECO:0000313" key="3">
    <source>
        <dbReference type="Proteomes" id="UP000008544"/>
    </source>
</evidence>
<keyword evidence="3" id="KW-1185">Reference proteome</keyword>
<dbReference type="EMBL" id="CP000860">
    <property type="protein sequence ID" value="ACA58968.1"/>
    <property type="molecule type" value="Genomic_DNA"/>
</dbReference>
<dbReference type="HOGENOM" id="CLU_1127632_0_0_9"/>
<feature type="domain" description="Transposase InsH N-terminal" evidence="1">
    <location>
        <begin position="28"/>
        <end position="114"/>
    </location>
</feature>
<protein>
    <recommendedName>
        <fullName evidence="1">Transposase InsH N-terminal domain-containing protein</fullName>
    </recommendedName>
</protein>
<dbReference type="Proteomes" id="UP000008544">
    <property type="component" value="Chromosome"/>
</dbReference>
<dbReference type="Pfam" id="PF05598">
    <property type="entry name" value="DUF772"/>
    <property type="match status" value="1"/>
</dbReference>
<dbReference type="KEGG" id="dau:Daud_0420"/>
<reference evidence="2 3" key="2">
    <citation type="journal article" date="2008" name="Science">
        <title>Environmental genomics reveals a single-species ecosystem deep within Earth.</title>
        <authorList>
            <person name="Chivian D."/>
            <person name="Brodie E.L."/>
            <person name="Alm E.J."/>
            <person name="Culley D.E."/>
            <person name="Dehal P.S."/>
            <person name="Desantis T.Z."/>
            <person name="Gihring T.M."/>
            <person name="Lapidus A."/>
            <person name="Lin L.H."/>
            <person name="Lowry S.R."/>
            <person name="Moser D.P."/>
            <person name="Richardson P.M."/>
            <person name="Southam G."/>
            <person name="Wanger G."/>
            <person name="Pratt L.M."/>
            <person name="Andersen G.L."/>
            <person name="Hazen T.C."/>
            <person name="Brockman F.J."/>
            <person name="Arkin A.P."/>
            <person name="Onstott T.C."/>
        </authorList>
    </citation>
    <scope>NUCLEOTIDE SEQUENCE [LARGE SCALE GENOMIC DNA]</scope>
    <source>
        <strain evidence="2 3">MP104C</strain>
    </source>
</reference>
<name>B1I226_DESAP</name>
<sequence>MFGIDSIRHILQRVSVPGARIDYEFPEHLAKMDRWLDDKRFFTPFQDKYHQFWGRPSVPAETYLRMRALQQQYGLSDRELCDQVGDRLSWRRFCRIPLNKPVPHPSTLSKIRQRLDTNGSDHMAELNEHLVRKAAEEKIIKSRNKVRVDTTVVEANIHHPTDSGLIADTVRVVTRLAKKIQAVAGDTGTAIRDRTRSIKKRVLEARGLAECIEKVLRLGDINLIGNEAESKRWLDKYILPPDYAIN</sequence>
<accession>B1I226</accession>
<dbReference type="eggNOG" id="COG3039">
    <property type="taxonomic scope" value="Bacteria"/>
</dbReference>
<gene>
    <name evidence="2" type="ordered locus">Daud_0420</name>
</gene>
<dbReference type="STRING" id="477974.Daud_0420"/>
<proteinExistence type="predicted"/>
<dbReference type="PANTHER" id="PTHR33803">
    <property type="entry name" value="IS1478 TRANSPOSASE"/>
    <property type="match status" value="1"/>
</dbReference>
<organism evidence="2 3">
    <name type="scientific">Desulforudis audaxviator (strain MP104C)</name>
    <dbReference type="NCBI Taxonomy" id="477974"/>
    <lineage>
        <taxon>Bacteria</taxon>
        <taxon>Bacillati</taxon>
        <taxon>Bacillota</taxon>
        <taxon>Clostridia</taxon>
        <taxon>Thermoanaerobacterales</taxon>
        <taxon>Candidatus Desulforudaceae</taxon>
        <taxon>Candidatus Desulforudis</taxon>
    </lineage>
</organism>
<reference evidence="3" key="1">
    <citation type="submission" date="2007-10" db="EMBL/GenBank/DDBJ databases">
        <title>Complete sequence of chromosome of Desulforudis audaxviator MP104C.</title>
        <authorList>
            <person name="Copeland A."/>
            <person name="Lucas S."/>
            <person name="Lapidus A."/>
            <person name="Barry K."/>
            <person name="Glavina del Rio T."/>
            <person name="Dalin E."/>
            <person name="Tice H."/>
            <person name="Bruce D."/>
            <person name="Pitluck S."/>
            <person name="Lowry S.R."/>
            <person name="Larimer F."/>
            <person name="Land M.L."/>
            <person name="Hauser L."/>
            <person name="Kyrpides N."/>
            <person name="Ivanova N.N."/>
            <person name="Richardson P."/>
        </authorList>
    </citation>
    <scope>NUCLEOTIDE SEQUENCE [LARGE SCALE GENOMIC DNA]</scope>
    <source>
        <strain evidence="3">MP104C</strain>
    </source>
</reference>
<dbReference type="AlphaFoldDB" id="B1I226"/>
<dbReference type="PANTHER" id="PTHR33803:SF3">
    <property type="entry name" value="BLL1974 PROTEIN"/>
    <property type="match status" value="1"/>
</dbReference>
<evidence type="ECO:0000259" key="1">
    <source>
        <dbReference type="Pfam" id="PF05598"/>
    </source>
</evidence>